<evidence type="ECO:0000313" key="3">
    <source>
        <dbReference type="Proteomes" id="UP000295710"/>
    </source>
</evidence>
<keyword evidence="3" id="KW-1185">Reference proteome</keyword>
<dbReference type="Proteomes" id="UP000295710">
    <property type="component" value="Unassembled WGS sequence"/>
</dbReference>
<dbReference type="RefSeq" id="WP_132278012.1">
    <property type="nucleotide sequence ID" value="NZ_JAOBST010000004.1"/>
</dbReference>
<name>A0A4R4FDZ0_9FIRM</name>
<protein>
    <recommendedName>
        <fullName evidence="1">TIM-barrel domain-containing protein</fullName>
    </recommendedName>
</protein>
<evidence type="ECO:0000313" key="2">
    <source>
        <dbReference type="EMBL" id="TDA21568.1"/>
    </source>
</evidence>
<reference evidence="2 3" key="1">
    <citation type="journal article" date="2016" name="Nat. Microbiol.">
        <title>The Mouse Intestinal Bacterial Collection (miBC) provides host-specific insight into cultured diversity and functional potential of the gut microbiota.</title>
        <authorList>
            <person name="Lagkouvardos I."/>
            <person name="Pukall R."/>
            <person name="Abt B."/>
            <person name="Foesel B.U."/>
            <person name="Meier-Kolthoff J.P."/>
            <person name="Kumar N."/>
            <person name="Bresciani A."/>
            <person name="Martinez I."/>
            <person name="Just S."/>
            <person name="Ziegler C."/>
            <person name="Brugiroux S."/>
            <person name="Garzetti D."/>
            <person name="Wenning M."/>
            <person name="Bui T.P."/>
            <person name="Wang J."/>
            <person name="Hugenholtz F."/>
            <person name="Plugge C.M."/>
            <person name="Peterson D.A."/>
            <person name="Hornef M.W."/>
            <person name="Baines J.F."/>
            <person name="Smidt H."/>
            <person name="Walter J."/>
            <person name="Kristiansen K."/>
            <person name="Nielsen H.B."/>
            <person name="Haller D."/>
            <person name="Overmann J."/>
            <person name="Stecher B."/>
            <person name="Clavel T."/>
        </authorList>
    </citation>
    <scope>NUCLEOTIDE SEQUENCE [LARGE SCALE GENOMIC DNA]</scope>
    <source>
        <strain evidence="2 3">DSM 28560</strain>
    </source>
</reference>
<sequence>MIYSDLRPFILFHGGPFTTAEDMDICLDRAAVHGVFSGSAAERIPVERTVMHTVAEEGARQPIRCLFCSGKVQNGSYGREIRWTERL</sequence>
<accession>A0A4R4FDZ0</accession>
<feature type="domain" description="TIM-barrel" evidence="1">
    <location>
        <begin position="9"/>
        <end position="55"/>
    </location>
</feature>
<organism evidence="2 3">
    <name type="scientific">Extibacter muris</name>
    <dbReference type="NCBI Taxonomy" id="1796622"/>
    <lineage>
        <taxon>Bacteria</taxon>
        <taxon>Bacillati</taxon>
        <taxon>Bacillota</taxon>
        <taxon>Clostridia</taxon>
        <taxon>Lachnospirales</taxon>
        <taxon>Lachnospiraceae</taxon>
        <taxon>Extibacter</taxon>
    </lineage>
</organism>
<dbReference type="EMBL" id="SMMX01000008">
    <property type="protein sequence ID" value="TDA21568.1"/>
    <property type="molecule type" value="Genomic_DNA"/>
</dbReference>
<comment type="caution">
    <text evidence="2">The sequence shown here is derived from an EMBL/GenBank/DDBJ whole genome shotgun (WGS) entry which is preliminary data.</text>
</comment>
<evidence type="ECO:0000259" key="1">
    <source>
        <dbReference type="Pfam" id="PF09370"/>
    </source>
</evidence>
<proteinExistence type="predicted"/>
<dbReference type="Pfam" id="PF09370">
    <property type="entry name" value="PEP_hydrolase"/>
    <property type="match status" value="1"/>
</dbReference>
<gene>
    <name evidence="2" type="ORF">E1963_11265</name>
</gene>
<dbReference type="AlphaFoldDB" id="A0A4R4FDZ0"/>
<dbReference type="InterPro" id="IPR009215">
    <property type="entry name" value="TIM-br_IGPS-like"/>
</dbReference>